<dbReference type="CDD" id="cd08026">
    <property type="entry name" value="DUF326"/>
    <property type="match status" value="1"/>
</dbReference>
<evidence type="ECO:0008006" key="3">
    <source>
        <dbReference type="Google" id="ProtNLM"/>
    </source>
</evidence>
<reference evidence="2" key="1">
    <citation type="submission" date="2016-10" db="EMBL/GenBank/DDBJ databases">
        <authorList>
            <person name="Varghese N."/>
            <person name="Submissions S."/>
        </authorList>
    </citation>
    <scope>NUCLEOTIDE SEQUENCE [LARGE SCALE GENOMIC DNA]</scope>
    <source>
        <strain evidence="2">DSM 15718</strain>
    </source>
</reference>
<name>A0A1H3DJY8_9FLAO</name>
<accession>A0A1H3DJY8</accession>
<dbReference type="PANTHER" id="PTHR37310">
    <property type="entry name" value="CYTOPLASMIC PROTEIN-RELATED"/>
    <property type="match status" value="1"/>
</dbReference>
<dbReference type="Proteomes" id="UP000198569">
    <property type="component" value="Unassembled WGS sequence"/>
</dbReference>
<gene>
    <name evidence="1" type="ORF">SAMN05444338_11331</name>
</gene>
<dbReference type="Pfam" id="PF03860">
    <property type="entry name" value="Csp"/>
    <property type="match status" value="1"/>
</dbReference>
<evidence type="ECO:0000313" key="2">
    <source>
        <dbReference type="Proteomes" id="UP000198569"/>
    </source>
</evidence>
<proteinExistence type="predicted"/>
<dbReference type="PANTHER" id="PTHR37310:SF1">
    <property type="entry name" value="CYTOPLASMIC PROTEIN"/>
    <property type="match status" value="1"/>
</dbReference>
<sequence>MEKKEMIDVLQFCAAQCNHCYDACQLEKEMDMSGCMMNDQDCADLCRLTAQVLDRDSDNADIFLKVCMVMCERCASECEKHPNMEACKKCAEACRKCAAMCHEYELAH</sequence>
<dbReference type="RefSeq" id="WP_091434069.1">
    <property type="nucleotide sequence ID" value="NZ_FNMV01000013.1"/>
</dbReference>
<dbReference type="Gene3D" id="1.20.1270.360">
    <property type="match status" value="1"/>
</dbReference>
<protein>
    <recommendedName>
        <fullName evidence="3">Four-helix bundle copper-binding protein</fullName>
    </recommendedName>
</protein>
<keyword evidence="2" id="KW-1185">Reference proteome</keyword>
<evidence type="ECO:0000313" key="1">
    <source>
        <dbReference type="EMBL" id="SDX66677.1"/>
    </source>
</evidence>
<dbReference type="OrthoDB" id="5396211at2"/>
<dbReference type="InterPro" id="IPR005560">
    <property type="entry name" value="Csp_YhjQ"/>
</dbReference>
<dbReference type="EMBL" id="FNMV01000013">
    <property type="protein sequence ID" value="SDX66677.1"/>
    <property type="molecule type" value="Genomic_DNA"/>
</dbReference>
<organism evidence="1 2">
    <name type="scientific">Flavobacterium degerlachei</name>
    <dbReference type="NCBI Taxonomy" id="229203"/>
    <lineage>
        <taxon>Bacteria</taxon>
        <taxon>Pseudomonadati</taxon>
        <taxon>Bacteroidota</taxon>
        <taxon>Flavobacteriia</taxon>
        <taxon>Flavobacteriales</taxon>
        <taxon>Flavobacteriaceae</taxon>
        <taxon>Flavobacterium</taxon>
    </lineage>
</organism>
<dbReference type="InterPro" id="IPR044543">
    <property type="entry name" value="YHJQ-like"/>
</dbReference>
<dbReference type="AlphaFoldDB" id="A0A1H3DJY8"/>